<organism evidence="3 4">
    <name type="scientific">Haematococcus lacustris</name>
    <name type="common">Green alga</name>
    <name type="synonym">Haematococcus pluvialis</name>
    <dbReference type="NCBI Taxonomy" id="44745"/>
    <lineage>
        <taxon>Eukaryota</taxon>
        <taxon>Viridiplantae</taxon>
        <taxon>Chlorophyta</taxon>
        <taxon>core chlorophytes</taxon>
        <taxon>Chlorophyceae</taxon>
        <taxon>CS clade</taxon>
        <taxon>Chlamydomonadales</taxon>
        <taxon>Haematococcaceae</taxon>
        <taxon>Haematococcus</taxon>
    </lineage>
</organism>
<gene>
    <name evidence="3" type="ORF">HaLaN_25216</name>
</gene>
<sequence>MPAIGFSFEYLPKLKSIKSTTNKAVTLVHFLARALKMECPDDYDLHAQLASSEAAAKLEVKVLRQRLDELRGALEQLDQLAEGATNGMDASVEAASIDGLHNGADAMDTQFKVRMLQFREDAVTKMTGAAHDLADTEKSLTQ</sequence>
<feature type="domain" description="FH2" evidence="2">
    <location>
        <begin position="1"/>
        <end position="142"/>
    </location>
</feature>
<evidence type="ECO:0000313" key="3">
    <source>
        <dbReference type="EMBL" id="GFH26972.1"/>
    </source>
</evidence>
<dbReference type="InterPro" id="IPR042201">
    <property type="entry name" value="FH2_Formin_sf"/>
</dbReference>
<dbReference type="EMBL" id="BLLF01003304">
    <property type="protein sequence ID" value="GFH26972.1"/>
    <property type="molecule type" value="Genomic_DNA"/>
</dbReference>
<dbReference type="Proteomes" id="UP000485058">
    <property type="component" value="Unassembled WGS sequence"/>
</dbReference>
<dbReference type="PROSITE" id="PS51444">
    <property type="entry name" value="FH2"/>
    <property type="match status" value="1"/>
</dbReference>
<evidence type="ECO:0000256" key="1">
    <source>
        <dbReference type="SAM" id="Coils"/>
    </source>
</evidence>
<name>A0A6A0A502_HAELA</name>
<feature type="coiled-coil region" evidence="1">
    <location>
        <begin position="53"/>
        <end position="87"/>
    </location>
</feature>
<dbReference type="InterPro" id="IPR015425">
    <property type="entry name" value="FH2_Formin"/>
</dbReference>
<protein>
    <submittedName>
        <fullName evidence="3">Formin-like protein</fullName>
    </submittedName>
</protein>
<keyword evidence="1" id="KW-0175">Coiled coil</keyword>
<feature type="non-terminal residue" evidence="3">
    <location>
        <position position="142"/>
    </location>
</feature>
<proteinExistence type="predicted"/>
<accession>A0A6A0A502</accession>
<keyword evidence="4" id="KW-1185">Reference proteome</keyword>
<dbReference type="AlphaFoldDB" id="A0A6A0A502"/>
<evidence type="ECO:0000313" key="4">
    <source>
        <dbReference type="Proteomes" id="UP000485058"/>
    </source>
</evidence>
<evidence type="ECO:0000259" key="2">
    <source>
        <dbReference type="PROSITE" id="PS51444"/>
    </source>
</evidence>
<comment type="caution">
    <text evidence="3">The sequence shown here is derived from an EMBL/GenBank/DDBJ whole genome shotgun (WGS) entry which is preliminary data.</text>
</comment>
<dbReference type="Gene3D" id="1.20.58.2220">
    <property type="entry name" value="Formin, FH2 domain"/>
    <property type="match status" value="1"/>
</dbReference>
<reference evidence="3 4" key="1">
    <citation type="submission" date="2020-02" db="EMBL/GenBank/DDBJ databases">
        <title>Draft genome sequence of Haematococcus lacustris strain NIES-144.</title>
        <authorList>
            <person name="Morimoto D."/>
            <person name="Nakagawa S."/>
            <person name="Yoshida T."/>
            <person name="Sawayama S."/>
        </authorList>
    </citation>
    <scope>NUCLEOTIDE SEQUENCE [LARGE SCALE GENOMIC DNA]</scope>
    <source>
        <strain evidence="3 4">NIES-144</strain>
    </source>
</reference>
<dbReference type="Pfam" id="PF02181">
    <property type="entry name" value="FH2"/>
    <property type="match status" value="1"/>
</dbReference>
<dbReference type="SUPFAM" id="SSF101447">
    <property type="entry name" value="Formin homology 2 domain (FH2 domain)"/>
    <property type="match status" value="1"/>
</dbReference>